<keyword evidence="3" id="KW-1185">Reference proteome</keyword>
<dbReference type="AlphaFoldDB" id="A0A812JDM9"/>
<accession>A0A812JDM9</accession>
<name>A0A812JDM9_9DINO</name>
<protein>
    <submittedName>
        <fullName evidence="2">Uncharacterized protein</fullName>
    </submittedName>
</protein>
<sequence>MADIGPSVPCMASRMARVPVMPLVPAMPAVPATPATPSEPSWRRRRCEEAPSALGALALGAFGFGKRQKPLKRQRLRRATASRVAVAGGPGSSESEPESKLELQSEFDAEDPELRVEAANQVGAMNVTSTLWPPKREQADTAELTPVRQETTVGRFTGTAPTFPQWPFYQLTNLEEVRTLQKGDEDLQTYKVVDFVSSNGLTRAFALASRWQKQNLGRSAGFDRLGAGVLSGFKHTTKILLRQLQGLNVLSNWQVEKSDEGVDVSDLSEEQLAGFLEEVDASEFTAAEFRAVAPVGREACVTGLVGTNGSALAIWTLEESLNIQICLGHDCLDQGPLAEERLLRLLAGRARAKAVPLRCRARFTEKGKLLVPCKALSFELVRTRKLLRDATSAPGEKQFKVDTSDEDALSNPDFTKAKIFEDIPEAVPGLRTWLLLLCLEDRLGLVNEWCEEQGAALLEEVIEGRADLADFLAERSDLSPGERQALLERDR</sequence>
<gene>
    <name evidence="2" type="ORF">SNAT2548_LOCUS5907</name>
</gene>
<evidence type="ECO:0000313" key="2">
    <source>
        <dbReference type="EMBL" id="CAE7200025.1"/>
    </source>
</evidence>
<proteinExistence type="predicted"/>
<comment type="caution">
    <text evidence="2">The sequence shown here is derived from an EMBL/GenBank/DDBJ whole genome shotgun (WGS) entry which is preliminary data.</text>
</comment>
<dbReference type="Proteomes" id="UP000604046">
    <property type="component" value="Unassembled WGS sequence"/>
</dbReference>
<organism evidence="2 3">
    <name type="scientific">Symbiodinium natans</name>
    <dbReference type="NCBI Taxonomy" id="878477"/>
    <lineage>
        <taxon>Eukaryota</taxon>
        <taxon>Sar</taxon>
        <taxon>Alveolata</taxon>
        <taxon>Dinophyceae</taxon>
        <taxon>Suessiales</taxon>
        <taxon>Symbiodiniaceae</taxon>
        <taxon>Symbiodinium</taxon>
    </lineage>
</organism>
<dbReference type="EMBL" id="CAJNDS010000383">
    <property type="protein sequence ID" value="CAE7200025.1"/>
    <property type="molecule type" value="Genomic_DNA"/>
</dbReference>
<evidence type="ECO:0000256" key="1">
    <source>
        <dbReference type="SAM" id="MobiDB-lite"/>
    </source>
</evidence>
<reference evidence="2" key="1">
    <citation type="submission" date="2021-02" db="EMBL/GenBank/DDBJ databases">
        <authorList>
            <person name="Dougan E. K."/>
            <person name="Rhodes N."/>
            <person name="Thang M."/>
            <person name="Chan C."/>
        </authorList>
    </citation>
    <scope>NUCLEOTIDE SEQUENCE</scope>
</reference>
<feature type="compositionally biased region" description="Basic residues" evidence="1">
    <location>
        <begin position="69"/>
        <end position="80"/>
    </location>
</feature>
<evidence type="ECO:0000313" key="3">
    <source>
        <dbReference type="Proteomes" id="UP000604046"/>
    </source>
</evidence>
<dbReference type="OrthoDB" id="421206at2759"/>
<feature type="region of interest" description="Disordered" evidence="1">
    <location>
        <begin position="69"/>
        <end position="107"/>
    </location>
</feature>